<protein>
    <submittedName>
        <fullName evidence="10">MFS transporter</fullName>
    </submittedName>
</protein>
<keyword evidence="2" id="KW-0813">Transport</keyword>
<keyword evidence="7" id="KW-0046">Antibiotic resistance</keyword>
<keyword evidence="11" id="KW-1185">Reference proteome</keyword>
<dbReference type="Pfam" id="PF07690">
    <property type="entry name" value="MFS_1"/>
    <property type="match status" value="1"/>
</dbReference>
<gene>
    <name evidence="10" type="ORF">ACFSL4_15060</name>
</gene>
<feature type="transmembrane region" description="Helical" evidence="8">
    <location>
        <begin position="369"/>
        <end position="396"/>
    </location>
</feature>
<feature type="transmembrane region" description="Helical" evidence="8">
    <location>
        <begin position="241"/>
        <end position="259"/>
    </location>
</feature>
<dbReference type="PRINTS" id="PR01036">
    <property type="entry name" value="TCRTETB"/>
</dbReference>
<evidence type="ECO:0000256" key="2">
    <source>
        <dbReference type="ARBA" id="ARBA00022448"/>
    </source>
</evidence>
<feature type="transmembrane region" description="Helical" evidence="8">
    <location>
        <begin position="117"/>
        <end position="140"/>
    </location>
</feature>
<keyword evidence="6 8" id="KW-0472">Membrane</keyword>
<feature type="transmembrane region" description="Helical" evidence="8">
    <location>
        <begin position="345"/>
        <end position="363"/>
    </location>
</feature>
<feature type="transmembrane region" description="Helical" evidence="8">
    <location>
        <begin position="454"/>
        <end position="478"/>
    </location>
</feature>
<dbReference type="InterPro" id="IPR004638">
    <property type="entry name" value="EmrB-like"/>
</dbReference>
<feature type="transmembrane region" description="Helical" evidence="8">
    <location>
        <begin position="417"/>
        <end position="434"/>
    </location>
</feature>
<evidence type="ECO:0000256" key="3">
    <source>
        <dbReference type="ARBA" id="ARBA00022475"/>
    </source>
</evidence>
<dbReference type="Proteomes" id="UP001597261">
    <property type="component" value="Unassembled WGS sequence"/>
</dbReference>
<feature type="transmembrane region" description="Helical" evidence="8">
    <location>
        <begin position="92"/>
        <end position="111"/>
    </location>
</feature>
<organism evidence="10 11">
    <name type="scientific">Streptomyces caeni</name>
    <dbReference type="NCBI Taxonomy" id="2307231"/>
    <lineage>
        <taxon>Bacteria</taxon>
        <taxon>Bacillati</taxon>
        <taxon>Actinomycetota</taxon>
        <taxon>Actinomycetes</taxon>
        <taxon>Kitasatosporales</taxon>
        <taxon>Streptomycetaceae</taxon>
        <taxon>Streptomyces</taxon>
    </lineage>
</organism>
<feature type="transmembrane region" description="Helical" evidence="8">
    <location>
        <begin position="315"/>
        <end position="333"/>
    </location>
</feature>
<keyword evidence="5 8" id="KW-1133">Transmembrane helix</keyword>
<name>A0ABW4ISL7_9ACTN</name>
<accession>A0ABW4ISL7</accession>
<keyword evidence="3" id="KW-1003">Cell membrane</keyword>
<evidence type="ECO:0000313" key="10">
    <source>
        <dbReference type="EMBL" id="MFD1659486.1"/>
    </source>
</evidence>
<comment type="caution">
    <text evidence="10">The sequence shown here is derived from an EMBL/GenBank/DDBJ whole genome shotgun (WGS) entry which is preliminary data.</text>
</comment>
<feature type="transmembrane region" description="Helical" evidence="8">
    <location>
        <begin position="54"/>
        <end position="80"/>
    </location>
</feature>
<feature type="transmembrane region" description="Helical" evidence="8">
    <location>
        <begin position="279"/>
        <end position="303"/>
    </location>
</feature>
<dbReference type="EMBL" id="JBHUDX010000041">
    <property type="protein sequence ID" value="MFD1659486.1"/>
    <property type="molecule type" value="Genomic_DNA"/>
</dbReference>
<evidence type="ECO:0000259" key="9">
    <source>
        <dbReference type="PROSITE" id="PS50850"/>
    </source>
</evidence>
<feature type="domain" description="Major facilitator superfamily (MFS) profile" evidence="9">
    <location>
        <begin position="26"/>
        <end position="478"/>
    </location>
</feature>
<dbReference type="InterPro" id="IPR020846">
    <property type="entry name" value="MFS_dom"/>
</dbReference>
<feature type="transmembrane region" description="Helical" evidence="8">
    <location>
        <begin position="179"/>
        <end position="200"/>
    </location>
</feature>
<dbReference type="InterPro" id="IPR036259">
    <property type="entry name" value="MFS_trans_sf"/>
</dbReference>
<comment type="subcellular location">
    <subcellularLocation>
        <location evidence="1">Cell membrane</location>
        <topology evidence="1">Multi-pass membrane protein</topology>
    </subcellularLocation>
</comment>
<evidence type="ECO:0000256" key="8">
    <source>
        <dbReference type="SAM" id="Phobius"/>
    </source>
</evidence>
<keyword evidence="4 8" id="KW-0812">Transmembrane</keyword>
<evidence type="ECO:0000256" key="6">
    <source>
        <dbReference type="ARBA" id="ARBA00023136"/>
    </source>
</evidence>
<evidence type="ECO:0000256" key="7">
    <source>
        <dbReference type="ARBA" id="ARBA00023251"/>
    </source>
</evidence>
<dbReference type="PROSITE" id="PS50850">
    <property type="entry name" value="MFS"/>
    <property type="match status" value="1"/>
</dbReference>
<dbReference type="Gene3D" id="1.20.1720.10">
    <property type="entry name" value="Multidrug resistance protein D"/>
    <property type="match status" value="1"/>
</dbReference>
<dbReference type="NCBIfam" id="TIGR00711">
    <property type="entry name" value="efflux_EmrB"/>
    <property type="match status" value="1"/>
</dbReference>
<dbReference type="PANTHER" id="PTHR42718">
    <property type="entry name" value="MAJOR FACILITATOR SUPERFAMILY MULTIDRUG TRANSPORTER MFSC"/>
    <property type="match status" value="1"/>
</dbReference>
<evidence type="ECO:0000256" key="4">
    <source>
        <dbReference type="ARBA" id="ARBA00022692"/>
    </source>
</evidence>
<dbReference type="InterPro" id="IPR011701">
    <property type="entry name" value="MFS"/>
</dbReference>
<proteinExistence type="predicted"/>
<evidence type="ECO:0000256" key="5">
    <source>
        <dbReference type="ARBA" id="ARBA00022989"/>
    </source>
</evidence>
<dbReference type="PANTHER" id="PTHR42718:SF46">
    <property type="entry name" value="BLR6921 PROTEIN"/>
    <property type="match status" value="1"/>
</dbReference>
<dbReference type="SUPFAM" id="SSF103473">
    <property type="entry name" value="MFS general substrate transporter"/>
    <property type="match status" value="1"/>
</dbReference>
<feature type="transmembrane region" description="Helical" evidence="8">
    <location>
        <begin position="25"/>
        <end position="48"/>
    </location>
</feature>
<sequence length="482" mass="49203">MSAHERTEPTAVAEAPSAAGGRHGLALLIIATAQCMLTLDGTIMNVALPSVQRALHLAVADLNWVITIYALTFGGLLLVGGRAGDVFGRRKVFRIGLVVFAVASLIGGLATSGSALIAARALQGIGAAIIAPTALSLLATTFPPGPARNKAFGVYGAMGALGSVLGLLLGGSLTEYLSWRWVLFVNVPIAIAVLMGTSSLVEGERQRVKVDLPGAIAATAALGSLVYAINRAASEGWGDRLTVGFLAVAAVLMIAFVLIQRASAAPMIPSRVLKERGRVGSNLIMFLAGACMFATFYFLTLYMQVVKGYSPMQTGLAYLPFALGIGIAAGGIGPQLLSRVSERTVIVLGLLLATVGMGWFSVLTPQSNLFAALLPAQLVVSVGLGLTFVTTTMIGVRGVAPEDTGIASGLLNTSQQVGGAVGLAVLATIASTVTSNAAKGGAPTAADLTDGYTVGFVVGGGFYLAALIVGSLTIRAAVQRQH</sequence>
<reference evidence="11" key="1">
    <citation type="journal article" date="2019" name="Int. J. Syst. Evol. Microbiol.">
        <title>The Global Catalogue of Microorganisms (GCM) 10K type strain sequencing project: providing services to taxonomists for standard genome sequencing and annotation.</title>
        <authorList>
            <consortium name="The Broad Institute Genomics Platform"/>
            <consortium name="The Broad Institute Genome Sequencing Center for Infectious Disease"/>
            <person name="Wu L."/>
            <person name="Ma J."/>
        </authorList>
    </citation>
    <scope>NUCLEOTIDE SEQUENCE [LARGE SCALE GENOMIC DNA]</scope>
    <source>
        <strain evidence="11">CGMCC 1.12470</strain>
    </source>
</reference>
<dbReference type="RefSeq" id="WP_381082676.1">
    <property type="nucleotide sequence ID" value="NZ_JBHUDX010000041.1"/>
</dbReference>
<feature type="transmembrane region" description="Helical" evidence="8">
    <location>
        <begin position="152"/>
        <end position="173"/>
    </location>
</feature>
<evidence type="ECO:0000256" key="1">
    <source>
        <dbReference type="ARBA" id="ARBA00004651"/>
    </source>
</evidence>
<evidence type="ECO:0000313" key="11">
    <source>
        <dbReference type="Proteomes" id="UP001597261"/>
    </source>
</evidence>
<dbReference type="Gene3D" id="1.20.1250.20">
    <property type="entry name" value="MFS general substrate transporter like domains"/>
    <property type="match status" value="1"/>
</dbReference>
<dbReference type="CDD" id="cd17321">
    <property type="entry name" value="MFS_MMR_MDR_like"/>
    <property type="match status" value="1"/>
</dbReference>
<feature type="transmembrane region" description="Helical" evidence="8">
    <location>
        <begin position="212"/>
        <end position="229"/>
    </location>
</feature>